<dbReference type="EMBL" id="KY052812">
    <property type="protein sequence ID" value="ASF00053.1"/>
    <property type="molecule type" value="Genomic_DNA"/>
</dbReference>
<reference evidence="2" key="2">
    <citation type="journal article" date="2017" name="Nat. Commun.">
        <title>Single-virus genomics reveals hidden cosmopolitan and abundant viruses.</title>
        <authorList>
            <person name="Martinez-Hernandez F."/>
            <person name="Fornas O."/>
            <person name="Lluesma Gomez M."/>
            <person name="Bolduc B."/>
            <person name="de la Cruz Pena M.J."/>
            <person name="Martinez J.M."/>
            <person name="Anton J."/>
            <person name="Gasol J.M."/>
            <person name="Rosselli R."/>
            <person name="Rodriguez-Valera F."/>
            <person name="Sullivan M.B."/>
            <person name="Acinas S.G."/>
            <person name="Martinez-Garcia M."/>
        </authorList>
    </citation>
    <scope>NUCLEOTIDE SEQUENCE</scope>
</reference>
<dbReference type="Gene3D" id="3.90.320.10">
    <property type="match status" value="1"/>
</dbReference>
<dbReference type="InterPro" id="IPR011604">
    <property type="entry name" value="PDDEXK-like_dom_sf"/>
</dbReference>
<proteinExistence type="predicted"/>
<protein>
    <submittedName>
        <fullName evidence="2">Putative exonuclease</fullName>
    </submittedName>
</protein>
<keyword evidence="2" id="KW-0540">Nuclease</keyword>
<accession>A0A218MLA0</accession>
<evidence type="ECO:0000313" key="2">
    <source>
        <dbReference type="EMBL" id="ASF00053.1"/>
    </source>
</evidence>
<keyword evidence="2" id="KW-0269">Exonuclease</keyword>
<dbReference type="InterPro" id="IPR024432">
    <property type="entry name" value="Put_RecE_PDDEXK-like_dom"/>
</dbReference>
<organism evidence="2">
    <name type="scientific">uncultured virus</name>
    <dbReference type="NCBI Taxonomy" id="340016"/>
    <lineage>
        <taxon>Viruses</taxon>
        <taxon>environmental samples</taxon>
    </lineage>
</organism>
<sequence length="243" mass="28315">MKEILEKLRVDEHYYGEYGNQFLSNSNISTLLKDPAKLREKRPNSPAFLVGGYFHTAILEPDKLKSFRIVEASTRNTKAYKELSGGEMCLLQSEVDKIELMTQAMMDNDVCRDLIKPVLAEVEYEEPRVGKLFGNMWKGKADIINHEEGLVIDLKTTSDIDKFRWSASKYNYDSQAYIYSKLFGYEMIFIVIDKNTNRIGIYDCSPEFYKRGEDKVRQASAAYDLFYKSEDYDFKQYLHNETL</sequence>
<keyword evidence="2" id="KW-0378">Hydrolase</keyword>
<feature type="domain" description="Putative exodeoxyribonuclease 8 PDDEXK-like" evidence="1">
    <location>
        <begin position="40"/>
        <end position="223"/>
    </location>
</feature>
<dbReference type="Pfam" id="PF12684">
    <property type="entry name" value="DUF3799"/>
    <property type="match status" value="1"/>
</dbReference>
<name>A0A218MLA0_9VIRU</name>
<reference evidence="2" key="1">
    <citation type="submission" date="2016-10" db="EMBL/GenBank/DDBJ databases">
        <authorList>
            <person name="Varghese N."/>
        </authorList>
    </citation>
    <scope>NUCLEOTIDE SEQUENCE</scope>
</reference>
<evidence type="ECO:0000259" key="1">
    <source>
        <dbReference type="Pfam" id="PF12684"/>
    </source>
</evidence>
<dbReference type="GO" id="GO:0004527">
    <property type="term" value="F:exonuclease activity"/>
    <property type="evidence" value="ECO:0007669"/>
    <property type="project" value="UniProtKB-KW"/>
</dbReference>